<evidence type="ECO:0000313" key="2">
    <source>
        <dbReference type="Proteomes" id="UP000887565"/>
    </source>
</evidence>
<reference evidence="3" key="1">
    <citation type="submission" date="2022-11" db="UniProtKB">
        <authorList>
            <consortium name="WormBaseParasite"/>
        </authorList>
    </citation>
    <scope>IDENTIFICATION</scope>
</reference>
<organism evidence="2 3">
    <name type="scientific">Romanomermis culicivorax</name>
    <name type="common">Nematode worm</name>
    <dbReference type="NCBI Taxonomy" id="13658"/>
    <lineage>
        <taxon>Eukaryota</taxon>
        <taxon>Metazoa</taxon>
        <taxon>Ecdysozoa</taxon>
        <taxon>Nematoda</taxon>
        <taxon>Enoplea</taxon>
        <taxon>Dorylaimia</taxon>
        <taxon>Mermithida</taxon>
        <taxon>Mermithoidea</taxon>
        <taxon>Mermithidae</taxon>
        <taxon>Romanomermis</taxon>
    </lineage>
</organism>
<keyword evidence="2" id="KW-1185">Reference proteome</keyword>
<dbReference type="GO" id="GO:0000460">
    <property type="term" value="P:maturation of 5.8S rRNA"/>
    <property type="evidence" value="ECO:0007669"/>
    <property type="project" value="TreeGrafter"/>
</dbReference>
<dbReference type="GO" id="GO:0030687">
    <property type="term" value="C:preribosome, large subunit precursor"/>
    <property type="evidence" value="ECO:0007669"/>
    <property type="project" value="TreeGrafter"/>
</dbReference>
<proteinExistence type="predicted"/>
<evidence type="ECO:0000313" key="3">
    <source>
        <dbReference type="WBParaSite" id="nRc.2.0.1.t15977-RA"/>
    </source>
</evidence>
<dbReference type="GO" id="GO:0090730">
    <property type="term" value="C:Las1 complex"/>
    <property type="evidence" value="ECO:0007669"/>
    <property type="project" value="InterPro"/>
</dbReference>
<evidence type="ECO:0000256" key="1">
    <source>
        <dbReference type="SAM" id="Coils"/>
    </source>
</evidence>
<dbReference type="GO" id="GO:0000470">
    <property type="term" value="P:maturation of LSU-rRNA"/>
    <property type="evidence" value="ECO:0007669"/>
    <property type="project" value="TreeGrafter"/>
</dbReference>
<protein>
    <submittedName>
        <fullName evidence="3">LAS1-like protein</fullName>
    </submittedName>
</protein>
<dbReference type="Proteomes" id="UP000887565">
    <property type="component" value="Unplaced"/>
</dbReference>
<dbReference type="PANTHER" id="PTHR15002:SF0">
    <property type="entry name" value="RIBOSOMAL BIOGENESIS PROTEIN LAS1L"/>
    <property type="match status" value="1"/>
</dbReference>
<sequence length="476" mass="56860">MYLRRSPDQRVTPSDIYRPSCKQLTVGKTTSKKTEWRKMSKLYSSEDVDDWLEALQLATSWHQRGTNPPAIVSLTLTVLKARLNEMWINADESLPQWIKEENIRHFHSLVIIRFINFLYEIIQCRQSRMISIREAVAEFNIPPWIVELRHKTTHSTDLPDYTLCRDAVYFLSDWLKVNYWNTKIYADNAEHDSNTRNQKSDLFDSKIRKALRLYNRMNKSAENRLDENAMKMRRRVKLNAFLSHAIKRDPRKFFVELDRNIIMRQSQLAFWKWDIHEDSSLPPPRSLRLYWNRMFSNIRKSGHLIDFIEFLIGKMCDCYDQLQHRQYKGWLICLLDDKFQDKFVKMWQLEQLFMRFLKNRSLEMFMDNDIFPRYRYYILSTEKLENCSNATAKAKERIERLQKELKLVECQDLDEEEIDYLVKQPILDFSRDALKNGLDSQNADDQDSNLWSDLPLGLAPGQHCSTLTLELNVNRA</sequence>
<dbReference type="Pfam" id="PF04031">
    <property type="entry name" value="Las1"/>
    <property type="match status" value="1"/>
</dbReference>
<dbReference type="AlphaFoldDB" id="A0A915IPR6"/>
<accession>A0A915IPR6</accession>
<dbReference type="OMA" id="NEMWINA"/>
<feature type="coiled-coil region" evidence="1">
    <location>
        <begin position="384"/>
        <end position="411"/>
    </location>
</feature>
<dbReference type="WBParaSite" id="nRc.2.0.1.t15977-RA">
    <property type="protein sequence ID" value="nRc.2.0.1.t15977-RA"/>
    <property type="gene ID" value="nRc.2.0.1.g15977"/>
</dbReference>
<dbReference type="PANTHER" id="PTHR15002">
    <property type="entry name" value="RIBOSOMAL BIOGENESIS PROTEIN LAS1L"/>
    <property type="match status" value="1"/>
</dbReference>
<dbReference type="InterPro" id="IPR007174">
    <property type="entry name" value="Las1"/>
</dbReference>
<name>A0A915IPR6_ROMCU</name>
<keyword evidence="1" id="KW-0175">Coiled coil</keyword>
<dbReference type="GO" id="GO:0004519">
    <property type="term" value="F:endonuclease activity"/>
    <property type="evidence" value="ECO:0007669"/>
    <property type="project" value="InterPro"/>
</dbReference>